<dbReference type="OrthoDB" id="1441013at2"/>
<dbReference type="EMBL" id="FOQO01000001">
    <property type="protein sequence ID" value="SFH92486.1"/>
    <property type="molecule type" value="Genomic_DNA"/>
</dbReference>
<gene>
    <name evidence="1" type="ORF">SAMN05444682_101715</name>
</gene>
<dbReference type="STRING" id="1477437.SAMN05444682_101715"/>
<organism evidence="1 2">
    <name type="scientific">Parapedobacter indicus</name>
    <dbReference type="NCBI Taxonomy" id="1477437"/>
    <lineage>
        <taxon>Bacteria</taxon>
        <taxon>Pseudomonadati</taxon>
        <taxon>Bacteroidota</taxon>
        <taxon>Sphingobacteriia</taxon>
        <taxon>Sphingobacteriales</taxon>
        <taxon>Sphingobacteriaceae</taxon>
        <taxon>Parapedobacter</taxon>
    </lineage>
</organism>
<dbReference type="Proteomes" id="UP000198670">
    <property type="component" value="Unassembled WGS sequence"/>
</dbReference>
<protein>
    <submittedName>
        <fullName evidence="1">Uncharacterized protein</fullName>
    </submittedName>
</protein>
<keyword evidence="2" id="KW-1185">Reference proteome</keyword>
<dbReference type="RefSeq" id="WP_090624242.1">
    <property type="nucleotide sequence ID" value="NZ_FOQO01000001.1"/>
</dbReference>
<accession>A0A1I3E0J3</accession>
<evidence type="ECO:0000313" key="1">
    <source>
        <dbReference type="EMBL" id="SFH92486.1"/>
    </source>
</evidence>
<reference evidence="1 2" key="1">
    <citation type="submission" date="2016-10" db="EMBL/GenBank/DDBJ databases">
        <authorList>
            <person name="de Groot N.N."/>
        </authorList>
    </citation>
    <scope>NUCLEOTIDE SEQUENCE [LARGE SCALE GENOMIC DNA]</scope>
    <source>
        <strain evidence="1 2">RK1</strain>
    </source>
</reference>
<dbReference type="AlphaFoldDB" id="A0A1I3E0J3"/>
<name>A0A1I3E0J3_9SPHI</name>
<proteinExistence type="predicted"/>
<evidence type="ECO:0000313" key="2">
    <source>
        <dbReference type="Proteomes" id="UP000198670"/>
    </source>
</evidence>
<sequence length="140" mass="16364">MKKNIAEHLPLREREGFLRDNCDAPERMSYMKKFTEEEIVAMKNRLSTVSIEMDDIEDEKKALAVQLKAKFDPLKTEKKSLLKNIKQRAQLVSEDCYKFIDHENGRVEYYNAIGDLIESRPLAPEERQRGLFALRNGTED</sequence>